<sequence length="1864" mass="215945">MKYAKIYLIFIIIFLCCVINGDKIKVVSLNAWNLSNENGTIHINNLKSPIGVYTALKDEYGCILESKNDDSLRWIAYDNWTFSTVFGITIDKGQRVNLTLHGIDTVSTVHLNGYEIGKTENMFIRYSFDISTYLKSNNILEIKIKSPILTAKERAENLKENGINVPPDCPHVRTNGECHRNMLRKMQASFGGDWNLAAPSMGIWKPVDLEYYEVAIMRDVDVALRHNETHWTMDMRLFLSTDIRQKFFCDVKFIAVELLDKPIVFKREISYNSLKIEFKVDIPKTKIKLWWPNGYGEQKLYPLYFESNCYLNSSGPRLTSKTKSQKTIDVGFRTIELEEDLDDFGRTFYFKVNDQPIFIKGANFMPSHILPEYSYRESKLLHLIKSAKETHLNMLRVWGGGFYESDTFYNLTDFYGILVWQDLAFTASTYPFTDSFVESVRLETSQNARRLAFHPSLCMFVTNDEIELYLTKNKTELGADSARLEEEYKQMFMGTIRHELNVISRNDFNPRAGPMISTPSMGVEESKKEISIDPQNPNYGDVHFWEDEKDGMDPDIYPRARFISEYGFQSLPALTAWNRTINKNDSLSDIVQHRQHDPKGFIPILKLILRHFALPAMDWEKNVESLIYLSQLTQAMATKTATEVFRSHRTHKRTMGAIYWQLNDNWVAPSWSSIDYFGNYKMVWNWCKEFMAPTAIIALMDVKNSRINVTVTKEETVNDIEKPEIYNITMYTFLWSELYHRRSISWEVSLTSNGINTDYLDMSTVFSQPFTRQNCFLKFVLSRNNTTISSTFIIPSKITATNGLSDPQLKYGLSSTFCLNTNIDYIQYYTITITVKKPAVFVYLELYHPAVEKYKFSENGVIITAPIKVIHLEFQLKAAPCVTLTKENIRIITINDLILGDSPGYNNNGNDVTSTTITTETSTTEEISLTEINEYRTVDVKSDVADFEIDLNHTKKMELKNKFIIIYDIVYAVILLICLPNECFTDSVNYVNLNRYWTLKNQNHSIIKTDITVPSGVYSALYGEQVLDSYNDVKLRWISYDNWTYSNTFSIHPTELKSLRFVNLTFHGIDTVAEIRLNHYLLGRTDNMFVRYSYDITKILRAENLLEVEIKSPIYAALQKANEFKENNFTIPPNCPNQRYHGECHMNMLRKMQASFAWDWGLAAPSMGIWKSVVLEYYDIAIMRDVDVALRHNQTHWNMNVRVFIDCNGQRDFRAELTFYAVELLKEALVINKVISYKAPMIMFDLAIPIEQITLWWPNGFGDQKLYPLHFTLKAWWNKANSSLRDKIISQKSIRIGFRTIELVEEPVAGGTGNTFLFKVNGKEIFMKGSNYIPSHILPEFSSDKTRIKHLLQAAKDTHQNMIRVWGGGIYESDDFYDIADSLGILIWQDMMFACAMYPATEEFLASVREEVLQNAKRIGHHASVAIFAANNENEVALAQNWYQTFLHLDKYKADYRQLYLATVIHELKVLDYPTRPRPLVSSPSNGKEEEKENYISADPQNPNYGDVHFYDIFKDAWSPNIYPRPRFASEYGFQSLPSVTSWFRTLNVSDNLESLVQHRQHHPLGMLAITGLVRRHFPLPLPEDPNYMEALVYFSQISQAMATKIETEMYRSLRDTKHRTMGALYWQLNDVWVAPSWSSIDFYGNYKILHYWSKDFLAPIAIVALFDSDTQSLNVSLICDHFEVDTKDLLVTLNIYKWTELFPKETLQWPAILKPNGVHYDKVIPITDVIKDPFDSSNCFLEFILQQNNEYLARTFYFPGTFTQLVNDPGLELKITHTNLCKTTPSVKMNSYSLTLTTKYPAAFVYLDLIPNKYNITKYSFSHNGFMLVSPIMVLYLEIEAEQCIDKLNRNDIKILTVNQFRL</sequence>
<protein>
    <recommendedName>
        <fullName evidence="4">beta-mannosidase</fullName>
        <ecNumber evidence="4">3.2.1.25</ecNumber>
    </recommendedName>
    <alternativeName>
        <fullName evidence="10">Mannanase</fullName>
    </alternativeName>
</protein>
<dbReference type="EMBL" id="JRES01001623">
    <property type="protein sequence ID" value="KNC21409.1"/>
    <property type="molecule type" value="Genomic_DNA"/>
</dbReference>
<evidence type="ECO:0000256" key="8">
    <source>
        <dbReference type="ARBA" id="ARBA00023228"/>
    </source>
</evidence>
<evidence type="ECO:0000256" key="10">
    <source>
        <dbReference type="ARBA" id="ARBA00033445"/>
    </source>
</evidence>
<dbReference type="OMA" id="EAFPYML"/>
<dbReference type="InterPro" id="IPR054593">
    <property type="entry name" value="Beta-mannosidase-like_N2"/>
</dbReference>
<dbReference type="Gene3D" id="2.60.40.10">
    <property type="entry name" value="Immunoglobulins"/>
    <property type="match status" value="2"/>
</dbReference>
<dbReference type="Proteomes" id="UP000037069">
    <property type="component" value="Unassembled WGS sequence"/>
</dbReference>
<feature type="signal peptide" evidence="12">
    <location>
        <begin position="1"/>
        <end position="21"/>
    </location>
</feature>
<dbReference type="PANTHER" id="PTHR43730:SF1">
    <property type="entry name" value="BETA-MANNOSIDASE"/>
    <property type="match status" value="1"/>
</dbReference>
<feature type="domain" description="Beta-mannosidase-like galactose-binding" evidence="13">
    <location>
        <begin position="997"/>
        <end position="1171"/>
    </location>
</feature>
<dbReference type="InterPro" id="IPR017853">
    <property type="entry name" value="GH"/>
</dbReference>
<evidence type="ECO:0000256" key="11">
    <source>
        <dbReference type="SAM" id="MobiDB-lite"/>
    </source>
</evidence>
<feature type="chain" id="PRO_5005535063" description="beta-mannosidase" evidence="12">
    <location>
        <begin position="22"/>
        <end position="1864"/>
    </location>
</feature>
<dbReference type="Gene3D" id="2.60.120.260">
    <property type="entry name" value="Galactose-binding domain-like"/>
    <property type="match status" value="2"/>
</dbReference>
<keyword evidence="8" id="KW-0458">Lysosome</keyword>
<evidence type="ECO:0000256" key="9">
    <source>
        <dbReference type="ARBA" id="ARBA00023295"/>
    </source>
</evidence>
<dbReference type="FunFam" id="2.60.120.260:FF:000060">
    <property type="entry name" value="Probable beta-mannosidase"/>
    <property type="match status" value="2"/>
</dbReference>
<keyword evidence="5 12" id="KW-0732">Signal</keyword>
<evidence type="ECO:0000256" key="5">
    <source>
        <dbReference type="ARBA" id="ARBA00022729"/>
    </source>
</evidence>
<evidence type="ECO:0000313" key="15">
    <source>
        <dbReference type="Proteomes" id="UP000037069"/>
    </source>
</evidence>
<evidence type="ECO:0000256" key="3">
    <source>
        <dbReference type="ARBA" id="ARBA00007401"/>
    </source>
</evidence>
<comment type="similarity">
    <text evidence="3">Belongs to the glycosyl hydrolase 2 family.</text>
</comment>
<keyword evidence="7" id="KW-0325">Glycoprotein</keyword>
<dbReference type="GO" id="GO:0006516">
    <property type="term" value="P:glycoprotein catabolic process"/>
    <property type="evidence" value="ECO:0007669"/>
    <property type="project" value="TreeGrafter"/>
</dbReference>
<organism evidence="14 15">
    <name type="scientific">Lucilia cuprina</name>
    <name type="common">Green bottle fly</name>
    <name type="synonym">Australian sheep blowfly</name>
    <dbReference type="NCBI Taxonomy" id="7375"/>
    <lineage>
        <taxon>Eukaryota</taxon>
        <taxon>Metazoa</taxon>
        <taxon>Ecdysozoa</taxon>
        <taxon>Arthropoda</taxon>
        <taxon>Hexapoda</taxon>
        <taxon>Insecta</taxon>
        <taxon>Pterygota</taxon>
        <taxon>Neoptera</taxon>
        <taxon>Endopterygota</taxon>
        <taxon>Diptera</taxon>
        <taxon>Brachycera</taxon>
        <taxon>Muscomorpha</taxon>
        <taxon>Oestroidea</taxon>
        <taxon>Calliphoridae</taxon>
        <taxon>Luciliinae</taxon>
        <taxon>Lucilia</taxon>
    </lineage>
</organism>
<evidence type="ECO:0000256" key="12">
    <source>
        <dbReference type="SAM" id="SignalP"/>
    </source>
</evidence>
<dbReference type="Gene3D" id="3.20.20.80">
    <property type="entry name" value="Glycosidases"/>
    <property type="match status" value="2"/>
</dbReference>
<evidence type="ECO:0000256" key="7">
    <source>
        <dbReference type="ARBA" id="ARBA00023180"/>
    </source>
</evidence>
<dbReference type="Pfam" id="PF22666">
    <property type="entry name" value="Glyco_hydro_2_N2"/>
    <property type="match status" value="2"/>
</dbReference>
<comment type="caution">
    <text evidence="14">The sequence shown here is derived from an EMBL/GenBank/DDBJ whole genome shotgun (WGS) entry which is preliminary data.</text>
</comment>
<reference evidence="14 15" key="1">
    <citation type="journal article" date="2015" name="Nat. Commun.">
        <title>Lucilia cuprina genome unlocks parasitic fly biology to underpin future interventions.</title>
        <authorList>
            <person name="Anstead C.A."/>
            <person name="Korhonen P.K."/>
            <person name="Young N.D."/>
            <person name="Hall R.S."/>
            <person name="Jex A.R."/>
            <person name="Murali S.C."/>
            <person name="Hughes D.S."/>
            <person name="Lee S.F."/>
            <person name="Perry T."/>
            <person name="Stroehlein A.J."/>
            <person name="Ansell B.R."/>
            <person name="Breugelmans B."/>
            <person name="Hofmann A."/>
            <person name="Qu J."/>
            <person name="Dugan S."/>
            <person name="Lee S.L."/>
            <person name="Chao H."/>
            <person name="Dinh H."/>
            <person name="Han Y."/>
            <person name="Doddapaneni H.V."/>
            <person name="Worley K.C."/>
            <person name="Muzny D.M."/>
            <person name="Ioannidis P."/>
            <person name="Waterhouse R.M."/>
            <person name="Zdobnov E.M."/>
            <person name="James P.J."/>
            <person name="Bagnall N.H."/>
            <person name="Kotze A.C."/>
            <person name="Gibbs R.A."/>
            <person name="Richards S."/>
            <person name="Batterham P."/>
            <person name="Gasser R.B."/>
        </authorList>
    </citation>
    <scope>NUCLEOTIDE SEQUENCE [LARGE SCALE GENOMIC DNA]</scope>
    <source>
        <strain evidence="14 15">LS</strain>
        <tissue evidence="14">Full body</tissue>
    </source>
</reference>
<dbReference type="OrthoDB" id="2866996at2759"/>
<dbReference type="EC" id="3.2.1.25" evidence="4"/>
<dbReference type="SUPFAM" id="SSF49785">
    <property type="entry name" value="Galactose-binding domain-like"/>
    <property type="match status" value="2"/>
</dbReference>
<dbReference type="GO" id="GO:0005764">
    <property type="term" value="C:lysosome"/>
    <property type="evidence" value="ECO:0007669"/>
    <property type="project" value="UniProtKB-SubCell"/>
</dbReference>
<comment type="subcellular location">
    <subcellularLocation>
        <location evidence="2">Lysosome</location>
    </subcellularLocation>
</comment>
<keyword evidence="15" id="KW-1185">Reference proteome</keyword>
<dbReference type="InterPro" id="IPR008979">
    <property type="entry name" value="Galactose-bd-like_sf"/>
</dbReference>
<proteinExistence type="inferred from homology"/>
<feature type="domain" description="Beta-mannosidase-like galactose-binding" evidence="13">
    <location>
        <begin position="32"/>
        <end position="205"/>
    </location>
</feature>
<dbReference type="STRING" id="7375.A0A0L0BQC8"/>
<dbReference type="InterPro" id="IPR013783">
    <property type="entry name" value="Ig-like_fold"/>
</dbReference>
<evidence type="ECO:0000256" key="6">
    <source>
        <dbReference type="ARBA" id="ARBA00022801"/>
    </source>
</evidence>
<name>A0A0L0BQC8_LUCCU</name>
<gene>
    <name evidence="14" type="ORF">FF38_12617</name>
</gene>
<dbReference type="FunFam" id="3.20.20.80:FF:000050">
    <property type="entry name" value="Beta-mannosidase B"/>
    <property type="match status" value="2"/>
</dbReference>
<evidence type="ECO:0000256" key="4">
    <source>
        <dbReference type="ARBA" id="ARBA00012754"/>
    </source>
</evidence>
<evidence type="ECO:0000259" key="13">
    <source>
        <dbReference type="Pfam" id="PF22666"/>
    </source>
</evidence>
<feature type="region of interest" description="Disordered" evidence="11">
    <location>
        <begin position="1479"/>
        <end position="1499"/>
    </location>
</feature>
<keyword evidence="9" id="KW-0326">Glycosidase</keyword>
<keyword evidence="6" id="KW-0378">Hydrolase</keyword>
<dbReference type="SUPFAM" id="SSF51445">
    <property type="entry name" value="(Trans)glycosidases"/>
    <property type="match status" value="2"/>
</dbReference>
<evidence type="ECO:0000256" key="2">
    <source>
        <dbReference type="ARBA" id="ARBA00004371"/>
    </source>
</evidence>
<dbReference type="InterPro" id="IPR050887">
    <property type="entry name" value="Beta-mannosidase_GH2"/>
</dbReference>
<dbReference type="InterPro" id="IPR036156">
    <property type="entry name" value="Beta-gal/glucu_dom_sf"/>
</dbReference>
<evidence type="ECO:0000313" key="14">
    <source>
        <dbReference type="EMBL" id="KNC21409.1"/>
    </source>
</evidence>
<comment type="catalytic activity">
    <reaction evidence="1">
        <text>Hydrolysis of terminal, non-reducing beta-D-mannose residues in beta-D-mannosides.</text>
        <dbReference type="EC" id="3.2.1.25"/>
    </reaction>
</comment>
<dbReference type="GO" id="GO:0004567">
    <property type="term" value="F:beta-mannosidase activity"/>
    <property type="evidence" value="ECO:0007669"/>
    <property type="project" value="UniProtKB-EC"/>
</dbReference>
<accession>A0A0L0BQC8</accession>
<dbReference type="SUPFAM" id="SSF49303">
    <property type="entry name" value="beta-Galactosidase/glucuronidase domain"/>
    <property type="match status" value="2"/>
</dbReference>
<evidence type="ECO:0000256" key="1">
    <source>
        <dbReference type="ARBA" id="ARBA00000829"/>
    </source>
</evidence>
<dbReference type="PANTHER" id="PTHR43730">
    <property type="entry name" value="BETA-MANNOSIDASE"/>
    <property type="match status" value="1"/>
</dbReference>